<organism evidence="1 2">
    <name type="scientific">Hevea brasiliensis</name>
    <name type="common">Para rubber tree</name>
    <name type="synonym">Siphonia brasiliensis</name>
    <dbReference type="NCBI Taxonomy" id="3981"/>
    <lineage>
        <taxon>Eukaryota</taxon>
        <taxon>Viridiplantae</taxon>
        <taxon>Streptophyta</taxon>
        <taxon>Embryophyta</taxon>
        <taxon>Tracheophyta</taxon>
        <taxon>Spermatophyta</taxon>
        <taxon>Magnoliopsida</taxon>
        <taxon>eudicotyledons</taxon>
        <taxon>Gunneridae</taxon>
        <taxon>Pentapetalae</taxon>
        <taxon>rosids</taxon>
        <taxon>fabids</taxon>
        <taxon>Malpighiales</taxon>
        <taxon>Euphorbiaceae</taxon>
        <taxon>Crotonoideae</taxon>
        <taxon>Micrandreae</taxon>
        <taxon>Hevea</taxon>
    </lineage>
</organism>
<gene>
    <name evidence="1" type="ORF">P3X46_028941</name>
</gene>
<dbReference type="EMBL" id="JARPOI010000016">
    <property type="protein sequence ID" value="KAJ9146709.1"/>
    <property type="molecule type" value="Genomic_DNA"/>
</dbReference>
<keyword evidence="2" id="KW-1185">Reference proteome</keyword>
<accession>A0ABQ9KRK1</accession>
<comment type="caution">
    <text evidence="1">The sequence shown here is derived from an EMBL/GenBank/DDBJ whole genome shotgun (WGS) entry which is preliminary data.</text>
</comment>
<name>A0ABQ9KRK1_HEVBR</name>
<proteinExistence type="predicted"/>
<evidence type="ECO:0000313" key="2">
    <source>
        <dbReference type="Proteomes" id="UP001174677"/>
    </source>
</evidence>
<sequence>MEGLIPYVYKVMVQYKAGGQSTMEDSSFGESTSAHYVRLPGDSGRFNPSSIQLFLPEYFRSSSASATHPTLTSQLLAITGSQSPAHLPASHRFFSYFEQQ</sequence>
<reference evidence="1" key="1">
    <citation type="journal article" date="2023" name="Plant Biotechnol. J.">
        <title>Chromosome-level wild Hevea brasiliensis genome provides new tools for genomic-assisted breeding and valuable loci to elevate rubber yield.</title>
        <authorList>
            <person name="Cheng H."/>
            <person name="Song X."/>
            <person name="Hu Y."/>
            <person name="Wu T."/>
            <person name="Yang Q."/>
            <person name="An Z."/>
            <person name="Feng S."/>
            <person name="Deng Z."/>
            <person name="Wu W."/>
            <person name="Zeng X."/>
            <person name="Tu M."/>
            <person name="Wang X."/>
            <person name="Huang H."/>
        </authorList>
    </citation>
    <scope>NUCLEOTIDE SEQUENCE</scope>
    <source>
        <strain evidence="1">MT/VB/25A 57/8</strain>
    </source>
</reference>
<dbReference type="PANTHER" id="PTHR34670">
    <property type="entry name" value="EXPRESSED PROTEIN"/>
    <property type="match status" value="1"/>
</dbReference>
<protein>
    <submittedName>
        <fullName evidence="1">Uncharacterized protein</fullName>
    </submittedName>
</protein>
<evidence type="ECO:0000313" key="1">
    <source>
        <dbReference type="EMBL" id="KAJ9146709.1"/>
    </source>
</evidence>
<dbReference type="PANTHER" id="PTHR34670:SF13">
    <property type="match status" value="1"/>
</dbReference>
<dbReference type="Proteomes" id="UP001174677">
    <property type="component" value="Chromosome 16"/>
</dbReference>